<evidence type="ECO:0000313" key="1">
    <source>
        <dbReference type="EMBL" id="MPA71446.1"/>
    </source>
</evidence>
<dbReference type="SUPFAM" id="SSF53098">
    <property type="entry name" value="Ribonuclease H-like"/>
    <property type="match status" value="1"/>
</dbReference>
<reference evidence="1" key="1">
    <citation type="submission" date="2019-08" db="EMBL/GenBank/DDBJ databases">
        <title>Reference gene set and small RNA set construction with multiple tissues from Davidia involucrata Baill.</title>
        <authorList>
            <person name="Yang H."/>
            <person name="Zhou C."/>
            <person name="Li G."/>
            <person name="Wang J."/>
            <person name="Gao P."/>
            <person name="Wang M."/>
            <person name="Wang R."/>
            <person name="Zhao Y."/>
        </authorList>
    </citation>
    <scope>NUCLEOTIDE SEQUENCE</scope>
    <source>
        <tissue evidence="1">Mixed with DoveR01_LX</tissue>
    </source>
</reference>
<name>A0A5B7BTT9_DAVIN</name>
<dbReference type="AlphaFoldDB" id="A0A5B7BTT9"/>
<gene>
    <name evidence="1" type="ORF">Din_040887</name>
</gene>
<proteinExistence type="predicted"/>
<dbReference type="InterPro" id="IPR012337">
    <property type="entry name" value="RNaseH-like_sf"/>
</dbReference>
<protein>
    <submittedName>
        <fullName evidence="1">Uncharacterized protein</fullName>
    </submittedName>
</protein>
<dbReference type="EMBL" id="GHES01040887">
    <property type="protein sequence ID" value="MPA71446.1"/>
    <property type="molecule type" value="Transcribed_RNA"/>
</dbReference>
<sequence length="124" mass="14197">MVDGERKTTMPYVYEVMKRARQDIKDIAPKSCKKYLDIVDARWKKQIIQHIHMAAYYLNPAYHYEADASVKDSLLGSLRVVISRLETSPNRASQALAEVKIFREAMYGFADQSAIRGRTKTDPG</sequence>
<organism evidence="1">
    <name type="scientific">Davidia involucrata</name>
    <name type="common">Dove tree</name>
    <dbReference type="NCBI Taxonomy" id="16924"/>
    <lineage>
        <taxon>Eukaryota</taxon>
        <taxon>Viridiplantae</taxon>
        <taxon>Streptophyta</taxon>
        <taxon>Embryophyta</taxon>
        <taxon>Tracheophyta</taxon>
        <taxon>Spermatophyta</taxon>
        <taxon>Magnoliopsida</taxon>
        <taxon>eudicotyledons</taxon>
        <taxon>Gunneridae</taxon>
        <taxon>Pentapetalae</taxon>
        <taxon>asterids</taxon>
        <taxon>Cornales</taxon>
        <taxon>Nyssaceae</taxon>
        <taxon>Davidia</taxon>
    </lineage>
</organism>
<accession>A0A5B7BTT9</accession>